<protein>
    <submittedName>
        <fullName evidence="2">Uncharacterized protein</fullName>
    </submittedName>
</protein>
<gene>
    <name evidence="2" type="ORF">LX66_1920</name>
</gene>
<reference evidence="2 3" key="1">
    <citation type="journal article" date="2013" name="Stand. Genomic Sci.">
        <title>Genomic Encyclopedia of Type Strains, Phase I: The one thousand microbial genomes (KMG-I) project.</title>
        <authorList>
            <person name="Kyrpides N.C."/>
            <person name="Woyke T."/>
            <person name="Eisen J.A."/>
            <person name="Garrity G."/>
            <person name="Lilburn T.G."/>
            <person name="Beck B.J."/>
            <person name="Whitman W.B."/>
            <person name="Hugenholtz P."/>
            <person name="Klenk H.P."/>
        </authorList>
    </citation>
    <scope>NUCLEOTIDE SEQUENCE [LARGE SCALE GENOMIC DNA]</scope>
    <source>
        <strain evidence="2 3">DSM 13484</strain>
    </source>
</reference>
<accession>A0A562T2G1</accession>
<name>A0A562T2G1_CHIJA</name>
<dbReference type="RefSeq" id="WP_145712344.1">
    <property type="nucleotide sequence ID" value="NZ_BAAAFY010000001.1"/>
</dbReference>
<evidence type="ECO:0000313" key="2">
    <source>
        <dbReference type="EMBL" id="TWI87849.1"/>
    </source>
</evidence>
<comment type="caution">
    <text evidence="2">The sequence shown here is derived from an EMBL/GenBank/DDBJ whole genome shotgun (WGS) entry which is preliminary data.</text>
</comment>
<dbReference type="OrthoDB" id="6372253at2"/>
<organism evidence="2 3">
    <name type="scientific">Chitinophaga japonensis</name>
    <name type="common">Flexibacter japonensis</name>
    <dbReference type="NCBI Taxonomy" id="104662"/>
    <lineage>
        <taxon>Bacteria</taxon>
        <taxon>Pseudomonadati</taxon>
        <taxon>Bacteroidota</taxon>
        <taxon>Chitinophagia</taxon>
        <taxon>Chitinophagales</taxon>
        <taxon>Chitinophagaceae</taxon>
        <taxon>Chitinophaga</taxon>
    </lineage>
</organism>
<evidence type="ECO:0000256" key="1">
    <source>
        <dbReference type="SAM" id="MobiDB-lite"/>
    </source>
</evidence>
<dbReference type="EMBL" id="VLLG01000003">
    <property type="protein sequence ID" value="TWI87849.1"/>
    <property type="molecule type" value="Genomic_DNA"/>
</dbReference>
<sequence length="246" mass="28128">MNMKNERFITNQMSDIGYSAKEIDEVREAMAHGQPGISKTFSKDTEEGRLVTRPVLTKGSEGDFYFFNKYRATLLQPGVQDVKEVMVYVNKSHNYTLDEVSKMLKGGALEKELLDRNQKPYVGWSAVDSKEVDKDGFSLIKSRHPNYGFVLSEAAEQFAIKDFKDDTRRLEVFDRLKKGELVRVTGADDKTYFIAPNPKFKTLDIYDDQARKLSMEQRMELRVDGMKEGEKHSNAARQEAKKGMGV</sequence>
<proteinExistence type="predicted"/>
<feature type="region of interest" description="Disordered" evidence="1">
    <location>
        <begin position="227"/>
        <end position="246"/>
    </location>
</feature>
<evidence type="ECO:0000313" key="3">
    <source>
        <dbReference type="Proteomes" id="UP000316778"/>
    </source>
</evidence>
<keyword evidence="3" id="KW-1185">Reference proteome</keyword>
<dbReference type="AlphaFoldDB" id="A0A562T2G1"/>
<dbReference type="Proteomes" id="UP000316778">
    <property type="component" value="Unassembled WGS sequence"/>
</dbReference>